<name>A0A443Q785_9ACAR</name>
<organism evidence="1 2">
    <name type="scientific">Leptotrombidium deliense</name>
    <dbReference type="NCBI Taxonomy" id="299467"/>
    <lineage>
        <taxon>Eukaryota</taxon>
        <taxon>Metazoa</taxon>
        <taxon>Ecdysozoa</taxon>
        <taxon>Arthropoda</taxon>
        <taxon>Chelicerata</taxon>
        <taxon>Arachnida</taxon>
        <taxon>Acari</taxon>
        <taxon>Acariformes</taxon>
        <taxon>Trombidiformes</taxon>
        <taxon>Prostigmata</taxon>
        <taxon>Anystina</taxon>
        <taxon>Parasitengona</taxon>
        <taxon>Trombiculoidea</taxon>
        <taxon>Trombiculidae</taxon>
        <taxon>Leptotrombidium</taxon>
    </lineage>
</organism>
<dbReference type="AlphaFoldDB" id="A0A443Q785"/>
<proteinExistence type="predicted"/>
<accession>A0A443Q785</accession>
<dbReference type="OrthoDB" id="6434303at2759"/>
<dbReference type="EMBL" id="NCKV01066643">
    <property type="protein sequence ID" value="RWR98896.1"/>
    <property type="molecule type" value="Genomic_DNA"/>
</dbReference>
<sequence length="62" mass="7228">MTVSDAQCFLGLQIIRDRKLKILKVHQSTYIRKMLERFKMTDCKSVKTPSDKASLVKFHTVN</sequence>
<gene>
    <name evidence="1" type="ORF">B4U80_08577</name>
</gene>
<reference evidence="1 2" key="1">
    <citation type="journal article" date="2018" name="Gigascience">
        <title>Genomes of trombidid mites reveal novel predicted allergens and laterally-transferred genes associated with secondary metabolism.</title>
        <authorList>
            <person name="Dong X."/>
            <person name="Chaisiri K."/>
            <person name="Xia D."/>
            <person name="Armstrong S.D."/>
            <person name="Fang Y."/>
            <person name="Donnelly M.J."/>
            <person name="Kadowaki T."/>
            <person name="McGarry J.W."/>
            <person name="Darby A.C."/>
            <person name="Makepeace B.L."/>
        </authorList>
    </citation>
    <scope>NUCLEOTIDE SEQUENCE [LARGE SCALE GENOMIC DNA]</scope>
    <source>
        <strain evidence="1">UoL-UT</strain>
    </source>
</reference>
<dbReference type="VEuPathDB" id="VectorBase:LDEU014662"/>
<keyword evidence="2" id="KW-1185">Reference proteome</keyword>
<evidence type="ECO:0000313" key="2">
    <source>
        <dbReference type="Proteomes" id="UP000288716"/>
    </source>
</evidence>
<protein>
    <submittedName>
        <fullName evidence="1">Gag-pol polyprotein-like protein</fullName>
    </submittedName>
</protein>
<comment type="caution">
    <text evidence="1">The sequence shown here is derived from an EMBL/GenBank/DDBJ whole genome shotgun (WGS) entry which is preliminary data.</text>
</comment>
<dbReference type="Proteomes" id="UP000288716">
    <property type="component" value="Unassembled WGS sequence"/>
</dbReference>
<evidence type="ECO:0000313" key="1">
    <source>
        <dbReference type="EMBL" id="RWR98896.1"/>
    </source>
</evidence>